<dbReference type="InterPro" id="IPR036388">
    <property type="entry name" value="WH-like_DNA-bd_sf"/>
</dbReference>
<dbReference type="NCBIfam" id="TIGR02937">
    <property type="entry name" value="sigma70-ECF"/>
    <property type="match status" value="1"/>
</dbReference>
<dbReference type="SUPFAM" id="SSF88946">
    <property type="entry name" value="Sigma2 domain of RNA polymerase sigma factors"/>
    <property type="match status" value="1"/>
</dbReference>
<sequence>MWSRTTSLQVESAVSGASRTQPELAGWVRQHGPALRSYFARRVSETEADDLVQEVFLRLHAMRRDTPVENVDRFIFTVARNILISRYRYHKARLAGAHEPLTEASDPVDTLSPERIVIGVDEYERTVEAILQLPPRARAAFQFHRFEKMTYQQIAARMGISHESVKELIHRALVRLAEQLDIGA</sequence>
<evidence type="ECO:0000313" key="7">
    <source>
        <dbReference type="EMBL" id="ATY31006.1"/>
    </source>
</evidence>
<dbReference type="InterPro" id="IPR013249">
    <property type="entry name" value="RNA_pol_sigma70_r4_t2"/>
</dbReference>
<evidence type="ECO:0000259" key="5">
    <source>
        <dbReference type="Pfam" id="PF04542"/>
    </source>
</evidence>
<protein>
    <submittedName>
        <fullName evidence="7">RNA polymerase subunit sigma-24</fullName>
    </submittedName>
</protein>
<dbReference type="PANTHER" id="PTHR43133">
    <property type="entry name" value="RNA POLYMERASE ECF-TYPE SIGMA FACTO"/>
    <property type="match status" value="1"/>
</dbReference>
<dbReference type="GO" id="GO:0016987">
    <property type="term" value="F:sigma factor activity"/>
    <property type="evidence" value="ECO:0007669"/>
    <property type="project" value="UniProtKB-KW"/>
</dbReference>
<feature type="domain" description="RNA polymerase sigma factor 70 region 4 type 2" evidence="6">
    <location>
        <begin position="127"/>
        <end position="176"/>
    </location>
</feature>
<dbReference type="Gene3D" id="1.10.1740.10">
    <property type="match status" value="1"/>
</dbReference>
<dbReference type="InterPro" id="IPR013325">
    <property type="entry name" value="RNA_pol_sigma_r2"/>
</dbReference>
<dbReference type="EMBL" id="CP024923">
    <property type="protein sequence ID" value="ATY31006.1"/>
    <property type="molecule type" value="Genomic_DNA"/>
</dbReference>
<name>A0A2K8MEN9_9SPHN</name>
<comment type="similarity">
    <text evidence="1">Belongs to the sigma-70 factor family. ECF subfamily.</text>
</comment>
<keyword evidence="4" id="KW-0804">Transcription</keyword>
<keyword evidence="2" id="KW-0805">Transcription regulation</keyword>
<dbReference type="InterPro" id="IPR039425">
    <property type="entry name" value="RNA_pol_sigma-70-like"/>
</dbReference>
<dbReference type="InterPro" id="IPR007627">
    <property type="entry name" value="RNA_pol_sigma70_r2"/>
</dbReference>
<feature type="domain" description="RNA polymerase sigma-70 region 2" evidence="5">
    <location>
        <begin position="28"/>
        <end position="91"/>
    </location>
</feature>
<accession>A0A2K8MEN9</accession>
<dbReference type="GO" id="GO:0003677">
    <property type="term" value="F:DNA binding"/>
    <property type="evidence" value="ECO:0007669"/>
    <property type="project" value="InterPro"/>
</dbReference>
<keyword evidence="3" id="KW-0731">Sigma factor</keyword>
<dbReference type="Gene3D" id="1.10.10.10">
    <property type="entry name" value="Winged helix-like DNA-binding domain superfamily/Winged helix DNA-binding domain"/>
    <property type="match status" value="1"/>
</dbReference>
<dbReference type="Pfam" id="PF08281">
    <property type="entry name" value="Sigma70_r4_2"/>
    <property type="match status" value="1"/>
</dbReference>
<dbReference type="GO" id="GO:0006352">
    <property type="term" value="P:DNA-templated transcription initiation"/>
    <property type="evidence" value="ECO:0007669"/>
    <property type="project" value="InterPro"/>
</dbReference>
<reference evidence="7 8" key="1">
    <citation type="submission" date="2017-11" db="EMBL/GenBank/DDBJ databases">
        <title>Complete genome sequence of Sphingomonas sp. Strain Cra20, a psychrotolerant potential plant growth promoting rhizobacteria.</title>
        <authorList>
            <person name="Luo Y."/>
        </authorList>
    </citation>
    <scope>NUCLEOTIDE SEQUENCE [LARGE SCALE GENOMIC DNA]</scope>
    <source>
        <strain evidence="7 8">Cra20</strain>
    </source>
</reference>
<dbReference type="Proteomes" id="UP000229081">
    <property type="component" value="Chromosome"/>
</dbReference>
<evidence type="ECO:0000313" key="8">
    <source>
        <dbReference type="Proteomes" id="UP000229081"/>
    </source>
</evidence>
<dbReference type="CDD" id="cd06171">
    <property type="entry name" value="Sigma70_r4"/>
    <property type="match status" value="1"/>
</dbReference>
<dbReference type="SUPFAM" id="SSF88659">
    <property type="entry name" value="Sigma3 and sigma4 domains of RNA polymerase sigma factors"/>
    <property type="match status" value="1"/>
</dbReference>
<dbReference type="KEGG" id="sphc:CVN68_02560"/>
<evidence type="ECO:0000259" key="6">
    <source>
        <dbReference type="Pfam" id="PF08281"/>
    </source>
</evidence>
<dbReference type="AlphaFoldDB" id="A0A2K8MEN9"/>
<gene>
    <name evidence="7" type="ORF">CVN68_02560</name>
</gene>
<evidence type="ECO:0000256" key="2">
    <source>
        <dbReference type="ARBA" id="ARBA00023015"/>
    </source>
</evidence>
<evidence type="ECO:0000256" key="3">
    <source>
        <dbReference type="ARBA" id="ARBA00023082"/>
    </source>
</evidence>
<dbReference type="InterPro" id="IPR014284">
    <property type="entry name" value="RNA_pol_sigma-70_dom"/>
</dbReference>
<evidence type="ECO:0000256" key="4">
    <source>
        <dbReference type="ARBA" id="ARBA00023163"/>
    </source>
</evidence>
<proteinExistence type="inferred from homology"/>
<dbReference type="Pfam" id="PF04542">
    <property type="entry name" value="Sigma70_r2"/>
    <property type="match status" value="1"/>
</dbReference>
<dbReference type="PANTHER" id="PTHR43133:SF63">
    <property type="entry name" value="RNA POLYMERASE SIGMA FACTOR FECI-RELATED"/>
    <property type="match status" value="1"/>
</dbReference>
<keyword evidence="8" id="KW-1185">Reference proteome</keyword>
<organism evidence="7 8">
    <name type="scientific">Sphingomonas psychrotolerans</name>
    <dbReference type="NCBI Taxonomy" id="1327635"/>
    <lineage>
        <taxon>Bacteria</taxon>
        <taxon>Pseudomonadati</taxon>
        <taxon>Pseudomonadota</taxon>
        <taxon>Alphaproteobacteria</taxon>
        <taxon>Sphingomonadales</taxon>
        <taxon>Sphingomonadaceae</taxon>
        <taxon>Sphingomonas</taxon>
    </lineage>
</organism>
<dbReference type="InterPro" id="IPR013324">
    <property type="entry name" value="RNA_pol_sigma_r3/r4-like"/>
</dbReference>
<evidence type="ECO:0000256" key="1">
    <source>
        <dbReference type="ARBA" id="ARBA00010641"/>
    </source>
</evidence>